<keyword evidence="5 10" id="KW-0812">Transmembrane</keyword>
<evidence type="ECO:0000256" key="11">
    <source>
        <dbReference type="SAM" id="MobiDB-lite"/>
    </source>
</evidence>
<dbReference type="InterPro" id="IPR004713">
    <property type="entry name" value="CaH_exchang"/>
</dbReference>
<accession>A0A7R7ZPV2</accession>
<dbReference type="Proteomes" id="UP000637239">
    <property type="component" value="Chromosome 5"/>
</dbReference>
<comment type="function">
    <text evidence="10">Has a role in promoting intracellular calcium ion sequestration via the exchange of calcium ions for hydrogen ions across the vacuolar membrane. Involved also in manganese ion homeostasis via its uptake into the vacuole.</text>
</comment>
<dbReference type="NCBIfam" id="TIGR00378">
    <property type="entry name" value="cax"/>
    <property type="match status" value="1"/>
</dbReference>
<feature type="transmembrane region" description="Helical" evidence="10">
    <location>
        <begin position="326"/>
        <end position="350"/>
    </location>
</feature>
<keyword evidence="9 10" id="KW-0472">Membrane</keyword>
<dbReference type="Pfam" id="PF01699">
    <property type="entry name" value="Na_Ca_ex"/>
    <property type="match status" value="2"/>
</dbReference>
<feature type="compositionally biased region" description="Polar residues" evidence="11">
    <location>
        <begin position="38"/>
        <end position="57"/>
    </location>
</feature>
<feature type="transmembrane region" description="Helical" evidence="10">
    <location>
        <begin position="275"/>
        <end position="294"/>
    </location>
</feature>
<dbReference type="PANTHER" id="PTHR31503">
    <property type="entry name" value="VACUOLAR CALCIUM ION TRANSPORTER"/>
    <property type="match status" value="1"/>
</dbReference>
<dbReference type="GO" id="GO:0015369">
    <property type="term" value="F:calcium:proton antiporter activity"/>
    <property type="evidence" value="ECO:0007669"/>
    <property type="project" value="UniProtKB-UniRule"/>
</dbReference>
<keyword evidence="14" id="KW-1185">Reference proteome</keyword>
<reference evidence="13" key="1">
    <citation type="submission" date="2021-01" db="EMBL/GenBank/DDBJ databases">
        <authorList>
            <consortium name="Aspergillus chevalieri M1 genome sequencing consortium"/>
            <person name="Kazuki M."/>
            <person name="Futagami T."/>
        </authorList>
    </citation>
    <scope>NUCLEOTIDE SEQUENCE</scope>
    <source>
        <strain evidence="13">M1</strain>
    </source>
</reference>
<feature type="region of interest" description="Disordered" evidence="11">
    <location>
        <begin position="1"/>
        <end position="67"/>
    </location>
</feature>
<feature type="domain" description="Sodium/calcium exchanger membrane region" evidence="12">
    <location>
        <begin position="332"/>
        <end position="474"/>
    </location>
</feature>
<evidence type="ECO:0000256" key="4">
    <source>
        <dbReference type="ARBA" id="ARBA00022568"/>
    </source>
</evidence>
<feature type="transmembrane region" description="Helical" evidence="10">
    <location>
        <begin position="129"/>
        <end position="148"/>
    </location>
</feature>
<evidence type="ECO:0000313" key="14">
    <source>
        <dbReference type="Proteomes" id="UP000637239"/>
    </source>
</evidence>
<dbReference type="InterPro" id="IPR044880">
    <property type="entry name" value="NCX_ion-bd_dom_sf"/>
</dbReference>
<evidence type="ECO:0000256" key="3">
    <source>
        <dbReference type="ARBA" id="ARBA00022448"/>
    </source>
</evidence>
<feature type="transmembrane region" description="Helical" evidence="10">
    <location>
        <begin position="456"/>
        <end position="476"/>
    </location>
</feature>
<evidence type="ECO:0000256" key="10">
    <source>
        <dbReference type="RuleBase" id="RU365028"/>
    </source>
</evidence>
<feature type="transmembrane region" description="Helical" evidence="10">
    <location>
        <begin position="430"/>
        <end position="449"/>
    </location>
</feature>
<dbReference type="AlphaFoldDB" id="A0A7R7ZPV2"/>
<keyword evidence="10" id="KW-0926">Vacuole</keyword>
<feature type="transmembrane region" description="Helical" evidence="10">
    <location>
        <begin position="237"/>
        <end position="255"/>
    </location>
</feature>
<comment type="subcellular location">
    <subcellularLocation>
        <location evidence="1">Endomembrane system</location>
        <topology evidence="1">Multi-pass membrane protein</topology>
    </subcellularLocation>
    <subcellularLocation>
        <location evidence="10">Vacuole membrane</location>
    </subcellularLocation>
</comment>
<keyword evidence="10" id="KW-0050">Antiport</keyword>
<dbReference type="InterPro" id="IPR004798">
    <property type="entry name" value="CAX-like"/>
</dbReference>
<organism evidence="13 14">
    <name type="scientific">Aspergillus chevalieri</name>
    <name type="common">Eurotium chevalieri</name>
    <dbReference type="NCBI Taxonomy" id="182096"/>
    <lineage>
        <taxon>Eukaryota</taxon>
        <taxon>Fungi</taxon>
        <taxon>Dikarya</taxon>
        <taxon>Ascomycota</taxon>
        <taxon>Pezizomycotina</taxon>
        <taxon>Eurotiomycetes</taxon>
        <taxon>Eurotiomycetidae</taxon>
        <taxon>Eurotiales</taxon>
        <taxon>Aspergillaceae</taxon>
        <taxon>Aspergillus</taxon>
        <taxon>Aspergillus subgen. Aspergillus</taxon>
    </lineage>
</organism>
<comment type="caution">
    <text evidence="10">Lacks conserved residue(s) required for the propagation of feature annotation.</text>
</comment>
<evidence type="ECO:0000313" key="13">
    <source>
        <dbReference type="EMBL" id="BCR89106.1"/>
    </source>
</evidence>
<dbReference type="GO" id="GO:0000329">
    <property type="term" value="C:fungal-type vacuole membrane"/>
    <property type="evidence" value="ECO:0007669"/>
    <property type="project" value="TreeGrafter"/>
</dbReference>
<evidence type="ECO:0000256" key="5">
    <source>
        <dbReference type="ARBA" id="ARBA00022692"/>
    </source>
</evidence>
<dbReference type="EMBL" id="AP024420">
    <property type="protein sequence ID" value="BCR89106.1"/>
    <property type="molecule type" value="Genomic_DNA"/>
</dbReference>
<feature type="transmembrane region" description="Helical" evidence="10">
    <location>
        <begin position="160"/>
        <end position="182"/>
    </location>
</feature>
<sequence length="487" mass="53300">MDSGTGIDQHAEMGRRSSRRAQRASARASQDNADLRRTSNPSPSAEIRQSSTLLPTHNNEKGGSVSSLSHRRMFRVDTAGESGRRGIHPIHFLRVCFKSTCTLSMLVNILWPFVPAAIAIHFARHDLHVWIFALNYIAMVPSANLLGFAGGELAKKIPKVLGVLLETTLSSVVEVVLFMVLIHNDTNGQFIPVIQAAILGSVLANLLLCLGMCFFFGGIGRSEQSFHEAVSEVGSGLLLVAGFGLLIPSAFYAALASNSTNVQITLQELNTATLTISRATAVILLFAFLMYLVYNLHSHHSIFDEVLEFDEAQDEDREKEARRTKLTLTECLVAIVLSLTCVCMSAVFLVQEIEHIVEERGVSDNFMGLILVPLVEKAAEHLTAIDEAWDNQINFALFHCLGPSIQTALLNAPLAVIVGWGLGKDLGLNFEIFMIVLVVLAILVVGNFLRDGKSTWLEGGLCVLIYVIIAVTTWYYPKVEPTESTLP</sequence>
<gene>
    <name evidence="13" type="ORF">ACHE_50304S</name>
</gene>
<dbReference type="GeneID" id="66983464"/>
<dbReference type="FunFam" id="1.20.1420.30:FF:000026">
    <property type="entry name" value="Vacuolar calcium ion transporter"/>
    <property type="match status" value="1"/>
</dbReference>
<reference evidence="13" key="2">
    <citation type="submission" date="2021-02" db="EMBL/GenBank/DDBJ databases">
        <title>Aspergillus chevalieri M1 genome sequence.</title>
        <authorList>
            <person name="Kadooka C."/>
            <person name="Mori K."/>
            <person name="Futagami T."/>
        </authorList>
    </citation>
    <scope>NUCLEOTIDE SEQUENCE</scope>
    <source>
        <strain evidence="13">M1</strain>
    </source>
</reference>
<keyword evidence="7 10" id="KW-1133">Transmembrane helix</keyword>
<evidence type="ECO:0000259" key="12">
    <source>
        <dbReference type="Pfam" id="PF01699"/>
    </source>
</evidence>
<evidence type="ECO:0000256" key="9">
    <source>
        <dbReference type="ARBA" id="ARBA00023136"/>
    </source>
</evidence>
<protein>
    <recommendedName>
        <fullName evidence="10">Vacuolar calcium ion transporter</fullName>
    </recommendedName>
</protein>
<proteinExistence type="inferred from homology"/>
<dbReference type="Gene3D" id="1.20.1420.30">
    <property type="entry name" value="NCX, central ion-binding region"/>
    <property type="match status" value="2"/>
</dbReference>
<evidence type="ECO:0000256" key="7">
    <source>
        <dbReference type="ARBA" id="ARBA00022989"/>
    </source>
</evidence>
<dbReference type="FunFam" id="1.20.1420.30:FF:000027">
    <property type="entry name" value="Vacuolar calcium ion transporter"/>
    <property type="match status" value="1"/>
</dbReference>
<dbReference type="KEGG" id="ache:ACHE_50304S"/>
<name>A0A7R7ZPV2_ASPCH</name>
<feature type="transmembrane region" description="Helical" evidence="10">
    <location>
        <begin position="103"/>
        <end position="123"/>
    </location>
</feature>
<comment type="similarity">
    <text evidence="2 10">Belongs to the Ca(2+):cation antiporter (CaCA) (TC 2.A.19) family.</text>
</comment>
<feature type="domain" description="Sodium/calcium exchanger membrane region" evidence="12">
    <location>
        <begin position="128"/>
        <end position="295"/>
    </location>
</feature>
<dbReference type="GO" id="GO:0012505">
    <property type="term" value="C:endomembrane system"/>
    <property type="evidence" value="ECO:0007669"/>
    <property type="project" value="UniProtKB-SubCell"/>
</dbReference>
<evidence type="ECO:0000256" key="8">
    <source>
        <dbReference type="ARBA" id="ARBA00023065"/>
    </source>
</evidence>
<evidence type="ECO:0000256" key="6">
    <source>
        <dbReference type="ARBA" id="ARBA00022837"/>
    </source>
</evidence>
<evidence type="ECO:0000256" key="1">
    <source>
        <dbReference type="ARBA" id="ARBA00004127"/>
    </source>
</evidence>
<keyword evidence="3 10" id="KW-0813">Transport</keyword>
<keyword evidence="6 10" id="KW-0106">Calcium</keyword>
<dbReference type="InterPro" id="IPR004837">
    <property type="entry name" value="NaCa_Exmemb"/>
</dbReference>
<feature type="transmembrane region" description="Helical" evidence="10">
    <location>
        <begin position="194"/>
        <end position="216"/>
    </location>
</feature>
<dbReference type="RefSeq" id="XP_043137628.1">
    <property type="nucleotide sequence ID" value="XM_043280006.1"/>
</dbReference>
<dbReference type="PANTHER" id="PTHR31503:SF14">
    <property type="entry name" value="VACUOLAR CALCIUM ION TRANSPORTER"/>
    <property type="match status" value="1"/>
</dbReference>
<dbReference type="GO" id="GO:0006874">
    <property type="term" value="P:intracellular calcium ion homeostasis"/>
    <property type="evidence" value="ECO:0007669"/>
    <property type="project" value="TreeGrafter"/>
</dbReference>
<keyword evidence="8 10" id="KW-0406">Ion transport</keyword>
<evidence type="ECO:0000256" key="2">
    <source>
        <dbReference type="ARBA" id="ARBA00008170"/>
    </source>
</evidence>
<keyword evidence="4 10" id="KW-0109">Calcium transport</keyword>